<feature type="zinc finger region" evidence="16">
    <location>
        <begin position="37"/>
        <end position="73"/>
    </location>
</feature>
<evidence type="ECO:0000256" key="8">
    <source>
        <dbReference type="ARBA" id="ARBA00022833"/>
    </source>
</evidence>
<evidence type="ECO:0000256" key="17">
    <source>
        <dbReference type="RuleBase" id="RU363123"/>
    </source>
</evidence>
<accession>A0EPK3</accession>
<dbReference type="GO" id="GO:0039502">
    <property type="term" value="P:symbiont-mediated suppression of host type I interferon-mediated signaling pathway"/>
    <property type="evidence" value="ECO:0007669"/>
    <property type="project" value="UniProtKB-UniRule"/>
</dbReference>
<dbReference type="HAMAP" id="MF_04006">
    <property type="entry name" value="HPV_E6"/>
    <property type="match status" value="1"/>
</dbReference>
<evidence type="ECO:0000256" key="2">
    <source>
        <dbReference type="ARBA" id="ARBA00022518"/>
    </source>
</evidence>
<evidence type="ECO:0000256" key="15">
    <source>
        <dbReference type="ARBA" id="ARBA00023323"/>
    </source>
</evidence>
<keyword evidence="15 16" id="KW-1119">Modulation of host cell apoptosis by virus</keyword>
<dbReference type="GO" id="GO:0008270">
    <property type="term" value="F:zinc ion binding"/>
    <property type="evidence" value="ECO:0007669"/>
    <property type="project" value="UniProtKB-KW"/>
</dbReference>
<keyword evidence="7 16" id="KW-0863">Zinc-finger</keyword>
<evidence type="ECO:0000256" key="1">
    <source>
        <dbReference type="ARBA" id="ARBA00006346"/>
    </source>
</evidence>
<dbReference type="GO" id="GO:0003677">
    <property type="term" value="F:DNA binding"/>
    <property type="evidence" value="ECO:0007669"/>
    <property type="project" value="UniProtKB-UniRule"/>
</dbReference>
<name>A0EPK3_MMPV</name>
<evidence type="ECO:0000256" key="9">
    <source>
        <dbReference type="ARBA" id="ARBA00023015"/>
    </source>
</evidence>
<keyword evidence="6 16" id="KW-0479">Metal-binding</keyword>
<dbReference type="SMR" id="A0EPK3"/>
<keyword evidence="8 16" id="KW-0862">Zinc</keyword>
<evidence type="ECO:0000256" key="6">
    <source>
        <dbReference type="ARBA" id="ARBA00022723"/>
    </source>
</evidence>
<organism evidence="18 19">
    <name type="scientific">Micromys minutus papillomavirus</name>
    <name type="common">MmPV</name>
    <name type="synonym">Old world harvest mouse papillomavirus</name>
    <dbReference type="NCBI Taxonomy" id="10568"/>
    <lineage>
        <taxon>Viruses</taxon>
        <taxon>Monodnaviria</taxon>
        <taxon>Shotokuvirae</taxon>
        <taxon>Cossaviricota</taxon>
        <taxon>Papovaviricetes</taxon>
        <taxon>Zurhausenvirales</taxon>
        <taxon>Papillomaviridae</taxon>
        <taxon>Firstpapillomavirinae</taxon>
        <taxon>Pipapillomavirus</taxon>
        <taxon>Pipapillomavirus 2</taxon>
    </lineage>
</organism>
<dbReference type="Gene3D" id="3.30.240.40">
    <property type="entry name" value="E6 early regulatory protein"/>
    <property type="match status" value="2"/>
</dbReference>
<dbReference type="GO" id="GO:0030430">
    <property type="term" value="C:host cell cytoplasm"/>
    <property type="evidence" value="ECO:0007669"/>
    <property type="project" value="UniProtKB-SubCell"/>
</dbReference>
<keyword evidence="10 16" id="KW-0238">DNA-binding</keyword>
<evidence type="ECO:0000313" key="19">
    <source>
        <dbReference type="Proteomes" id="UP000148062"/>
    </source>
</evidence>
<evidence type="ECO:0000256" key="12">
    <source>
        <dbReference type="ARBA" id="ARBA00023163"/>
    </source>
</evidence>
<keyword evidence="4 16" id="KW-0945">Host-virus interaction</keyword>
<keyword evidence="5 16" id="KW-1090">Inhibition of host innate immune response by virus</keyword>
<evidence type="ECO:0000256" key="13">
    <source>
        <dbReference type="ARBA" id="ARBA00023200"/>
    </source>
</evidence>
<keyword evidence="12 16" id="KW-0804">Transcription</keyword>
<evidence type="ECO:0000313" key="18">
    <source>
        <dbReference type="EMBL" id="ABB85352.1"/>
    </source>
</evidence>
<comment type="similarity">
    <text evidence="1 16 17">Belongs to the papillomaviridae E6 protein family.</text>
</comment>
<dbReference type="GO" id="GO:0042025">
    <property type="term" value="C:host cell nucleus"/>
    <property type="evidence" value="ECO:0007669"/>
    <property type="project" value="UniProtKB-SubCell"/>
</dbReference>
<dbReference type="Proteomes" id="UP000148062">
    <property type="component" value="Segment"/>
</dbReference>
<dbReference type="GO" id="GO:0006351">
    <property type="term" value="P:DNA-templated transcription"/>
    <property type="evidence" value="ECO:0007669"/>
    <property type="project" value="UniProtKB-UniRule"/>
</dbReference>
<dbReference type="OrthoDB" id="27353at10239"/>
<evidence type="ECO:0000256" key="4">
    <source>
        <dbReference type="ARBA" id="ARBA00022581"/>
    </source>
</evidence>
<dbReference type="SUPFAM" id="SSF161229">
    <property type="entry name" value="E6 C-terminal domain-like"/>
    <property type="match status" value="2"/>
</dbReference>
<comment type="caution">
    <text evidence="16">Lacks conserved residue(s) required for the propagation of feature annotation.</text>
</comment>
<reference evidence="18 19" key="1">
    <citation type="journal article" date="2007" name="J. Gen. Virol.">
        <title>Complete genomic characterization of a murine papillomavirus isolated from papillomatous lesions of a European harvest mouse (Micromys minutus).</title>
        <authorList>
            <person name="Van Doorslaer K."/>
            <person name="Rector A."/>
            <person name="Jenson A.B."/>
            <person name="Sundberg J.P."/>
            <person name="Van Ranst M."/>
            <person name="Ghim S.J."/>
        </authorList>
    </citation>
    <scope>NUCLEOTIDE SEQUENCE [LARGE SCALE GENOMIC DNA]</scope>
</reference>
<dbReference type="GO" id="GO:0039648">
    <property type="term" value="P:symbiont-mediated perturbation of host ubiquitin-like protein modification"/>
    <property type="evidence" value="ECO:0007669"/>
    <property type="project" value="UniProtKB-UniRule"/>
</dbReference>
<keyword evidence="13 16" id="KW-1035">Host cytoplasm</keyword>
<dbReference type="GO" id="GO:0006355">
    <property type="term" value="P:regulation of DNA-templated transcription"/>
    <property type="evidence" value="ECO:0007669"/>
    <property type="project" value="UniProtKB-UniRule"/>
</dbReference>
<comment type="subcellular location">
    <subcellularLocation>
        <location evidence="16 17">Host cytoplasm</location>
    </subcellularLocation>
    <subcellularLocation>
        <location evidence="16 17">Host nucleus</location>
    </subcellularLocation>
</comment>
<evidence type="ECO:0000256" key="16">
    <source>
        <dbReference type="HAMAP-Rule" id="MF_04006"/>
    </source>
</evidence>
<dbReference type="GO" id="GO:0052170">
    <property type="term" value="P:symbiont-mediated suppression of host innate immune response"/>
    <property type="evidence" value="ECO:0007669"/>
    <property type="project" value="UniProtKB-KW"/>
</dbReference>
<dbReference type="EMBL" id="DQ269468">
    <property type="protein sequence ID" value="ABB85352.1"/>
    <property type="molecule type" value="Genomic_DNA"/>
</dbReference>
<keyword evidence="14 16" id="KW-0899">Viral immunoevasion</keyword>
<keyword evidence="2 16" id="KW-0244">Early protein</keyword>
<dbReference type="KEGG" id="vg:5075640"/>
<keyword evidence="3 16" id="KW-1048">Host nucleus</keyword>
<evidence type="ECO:0000256" key="11">
    <source>
        <dbReference type="ARBA" id="ARBA00023159"/>
    </source>
</evidence>
<dbReference type="InterPro" id="IPR001334">
    <property type="entry name" value="E6"/>
</dbReference>
<protein>
    <recommendedName>
        <fullName evidence="16 17">Protein E6</fullName>
    </recommendedName>
</protein>
<dbReference type="RefSeq" id="YP_873939.1">
    <property type="nucleotide sequence ID" value="NC_008582.1"/>
</dbReference>
<comment type="subunit">
    <text evidence="16">Forms homodimers. Interacts with ubiquitin-protein ligase UBE3A/E6-AP; this interaction stimulates UBE3A ubiquitin activity. Interacts with host BAK1.</text>
</comment>
<evidence type="ECO:0000256" key="5">
    <source>
        <dbReference type="ARBA" id="ARBA00022632"/>
    </source>
</evidence>
<gene>
    <name evidence="16" type="primary">E6</name>
</gene>
<evidence type="ECO:0000256" key="3">
    <source>
        <dbReference type="ARBA" id="ARBA00022562"/>
    </source>
</evidence>
<evidence type="ECO:0000256" key="14">
    <source>
        <dbReference type="ARBA" id="ARBA00023280"/>
    </source>
</evidence>
<dbReference type="GO" id="GO:0052150">
    <property type="term" value="P:symbiont-mediated perturbation of host apoptosis"/>
    <property type="evidence" value="ECO:0007669"/>
    <property type="project" value="UniProtKB-KW"/>
</dbReference>
<feature type="zinc finger region" evidence="16">
    <location>
        <begin position="110"/>
        <end position="146"/>
    </location>
</feature>
<sequence length="153" mass="17489">MPQPTRPYSFMELCREYTLEQLLKFLNVTLDTLMLPCHFCSSFMDLNNKASYLASQLKVIVKDCCFKGACIKCRRKLAFAERQKYQVCVGEADLVEAMVGSHVINLTVRCSECLALLTASEKLDAKCELQTFILVRHMWRTSCRACRTPAIEC</sequence>
<evidence type="ECO:0000256" key="10">
    <source>
        <dbReference type="ARBA" id="ARBA00023125"/>
    </source>
</evidence>
<keyword evidence="11 16" id="KW-0010">Activator</keyword>
<keyword evidence="9 16" id="KW-0805">Transcription regulation</keyword>
<evidence type="ECO:0000256" key="7">
    <source>
        <dbReference type="ARBA" id="ARBA00022771"/>
    </source>
</evidence>
<dbReference type="Pfam" id="PF00518">
    <property type="entry name" value="E6"/>
    <property type="match status" value="1"/>
</dbReference>
<dbReference type="InterPro" id="IPR038575">
    <property type="entry name" value="E6_sf"/>
</dbReference>
<proteinExistence type="inferred from homology"/>
<comment type="function">
    <text evidence="16">Plays a major role in the induction and maintenance of cellular transformation. E6 associates with host UBE3A/E6-AP ubiquitin-protein ligase and modulates its activity. Protects host keratinocytes from apoptosis by mediating the degradation of host BAK1. May also inhibit host immune response.</text>
</comment>
<organismHost>
    <name type="scientific">Micromys minutus</name>
    <name type="common">European harvest mouse</name>
    <dbReference type="NCBI Taxonomy" id="13151"/>
</organismHost>